<dbReference type="InterPro" id="IPR003714">
    <property type="entry name" value="PhoH"/>
</dbReference>
<dbReference type="InterPro" id="IPR002716">
    <property type="entry name" value="PIN_dom"/>
</dbReference>
<dbReference type="InterPro" id="IPR051451">
    <property type="entry name" value="PhoH2-like"/>
</dbReference>
<reference evidence="5" key="1">
    <citation type="submission" date="2020-05" db="EMBL/GenBank/DDBJ databases">
        <authorList>
            <person name="Chiriac C."/>
            <person name="Salcher M."/>
            <person name="Ghai R."/>
            <person name="Kavagutti S V."/>
        </authorList>
    </citation>
    <scope>NUCLEOTIDE SEQUENCE</scope>
</reference>
<comment type="similarity">
    <text evidence="3">In the N-terminal section; belongs to the PINc/VapC protein family.</text>
</comment>
<dbReference type="SMART" id="SM00670">
    <property type="entry name" value="PINc"/>
    <property type="match status" value="1"/>
</dbReference>
<dbReference type="AlphaFoldDB" id="A0A6J6KN61"/>
<organism evidence="5">
    <name type="scientific">freshwater metagenome</name>
    <dbReference type="NCBI Taxonomy" id="449393"/>
    <lineage>
        <taxon>unclassified sequences</taxon>
        <taxon>metagenomes</taxon>
        <taxon>ecological metagenomes</taxon>
    </lineage>
</organism>
<dbReference type="Pfam" id="PF13638">
    <property type="entry name" value="PIN_4"/>
    <property type="match status" value="1"/>
</dbReference>
<sequence>MSVTFSSEKNFKKFLKYPSKISFRTFSKQKVHFDIHHFTSRTVNDEDIDHVAEQIGADVWSPRGTASSTSNSESVVRTRIVIDTSVLIADPGCLHSFPGCDIVIPLTVIEELDGLKSRPDDVGRSARTALRTIEDLRKGAGGSIHEPIPLNSEPGGATIHIEVNGIQRDRLIENGLNPEIPDNRIIGAALGQSRFAPTQVISNDAGLRIKAAHLGLVAAEHQPVGRAANTRPMGWFTLDVSSEIVNSLYNNGEVPTDAFGGNAELVVNEFAVVRSGSQSALVRCNGEMTELLSAASPEAWGLRARSKEQRFALELLMDPDVSVIALDGRAGTGKTVMAIAAGLEQVVENRTYEKLAVYRPLVPVGRADVGFLPGGLDEKLDPWMSAIHDAIVALTDQRSSHDARRLIEDFTARGQLSLESVTFLRGRSLHRQFVVVDEAQNLEPTTLKTILTRIGEGTKVIFTGDTSQIDAPYMGESNNALAVLIHAFANQSCFGHVTLASCERSEVASLAAELL</sequence>
<accession>A0A6J6KN61</accession>
<dbReference type="InterPro" id="IPR029060">
    <property type="entry name" value="PIN-like_dom_sf"/>
</dbReference>
<dbReference type="GO" id="GO:0005829">
    <property type="term" value="C:cytosol"/>
    <property type="evidence" value="ECO:0007669"/>
    <property type="project" value="TreeGrafter"/>
</dbReference>
<dbReference type="Pfam" id="PF02562">
    <property type="entry name" value="PhoH"/>
    <property type="match status" value="1"/>
</dbReference>
<proteinExistence type="inferred from homology"/>
<protein>
    <submittedName>
        <fullName evidence="5">Unannotated protein</fullName>
    </submittedName>
</protein>
<evidence type="ECO:0000256" key="1">
    <source>
        <dbReference type="ARBA" id="ARBA00022741"/>
    </source>
</evidence>
<dbReference type="EMBL" id="CAEZWJ010000011">
    <property type="protein sequence ID" value="CAB4650428.1"/>
    <property type="molecule type" value="Genomic_DNA"/>
</dbReference>
<dbReference type="GO" id="GO:0005524">
    <property type="term" value="F:ATP binding"/>
    <property type="evidence" value="ECO:0007669"/>
    <property type="project" value="UniProtKB-KW"/>
</dbReference>
<gene>
    <name evidence="5" type="ORF">UFOPK2214_00546</name>
</gene>
<dbReference type="PANTHER" id="PTHR30473">
    <property type="entry name" value="PROTEIN PHOH"/>
    <property type="match status" value="1"/>
</dbReference>
<evidence type="ECO:0000256" key="3">
    <source>
        <dbReference type="ARBA" id="ARBA00046345"/>
    </source>
</evidence>
<keyword evidence="2" id="KW-0067">ATP-binding</keyword>
<evidence type="ECO:0000259" key="4">
    <source>
        <dbReference type="SMART" id="SM00670"/>
    </source>
</evidence>
<dbReference type="InterPro" id="IPR027417">
    <property type="entry name" value="P-loop_NTPase"/>
</dbReference>
<dbReference type="SUPFAM" id="SSF88723">
    <property type="entry name" value="PIN domain-like"/>
    <property type="match status" value="1"/>
</dbReference>
<dbReference type="CDD" id="cd09883">
    <property type="entry name" value="PIN_VapC_PhoHL-ATPase"/>
    <property type="match status" value="1"/>
</dbReference>
<evidence type="ECO:0000313" key="5">
    <source>
        <dbReference type="EMBL" id="CAB4650428.1"/>
    </source>
</evidence>
<keyword evidence="1" id="KW-0547">Nucleotide-binding</keyword>
<feature type="domain" description="PIN" evidence="4">
    <location>
        <begin position="78"/>
        <end position="209"/>
    </location>
</feature>
<dbReference type="Gene3D" id="3.40.50.1010">
    <property type="entry name" value="5'-nuclease"/>
    <property type="match status" value="1"/>
</dbReference>
<dbReference type="Gene3D" id="3.40.50.300">
    <property type="entry name" value="P-loop containing nucleotide triphosphate hydrolases"/>
    <property type="match status" value="1"/>
</dbReference>
<dbReference type="SUPFAM" id="SSF52540">
    <property type="entry name" value="P-loop containing nucleoside triphosphate hydrolases"/>
    <property type="match status" value="1"/>
</dbReference>
<name>A0A6J6KN61_9ZZZZ</name>
<dbReference type="PANTHER" id="PTHR30473:SF2">
    <property type="entry name" value="PIN DOMAIN-CONTAINING PROTEIN"/>
    <property type="match status" value="1"/>
</dbReference>
<evidence type="ECO:0000256" key="2">
    <source>
        <dbReference type="ARBA" id="ARBA00022840"/>
    </source>
</evidence>